<dbReference type="STRING" id="188872.SAMN03080602_03408"/>
<dbReference type="PANTHER" id="PTHR30619:SF1">
    <property type="entry name" value="RECOMBINATION PROTEIN 2"/>
    <property type="match status" value="1"/>
</dbReference>
<name>A0A1X7KUB9_9FLAO</name>
<dbReference type="RefSeq" id="WP_085500118.1">
    <property type="nucleotide sequence ID" value="NZ_FXAO01000007.1"/>
</dbReference>
<dbReference type="Proteomes" id="UP000193420">
    <property type="component" value="Unassembled WGS sequence"/>
</dbReference>
<dbReference type="OrthoDB" id="418728at2"/>
<sequence>MEIKFLKAGKGDAILVSSKGEHMLVDGGDDATYLFNELDAIYNKGESLNCLVVTHHDSDHIKGVLELFEELSNNRFGVAKDFIKRIYFNSPRLFLGKKISTGSNELSYKQAYQLEEKICELDILWDQLLTEKSNIFNIGSFRVNCLSPTDEIVDSYSNNSGAYLSSLSEGDWGKSLVDLSKYVSDKKLDKSPPNESSIVLEVESDNFKTLLTADITPKRLAQVVSDLFKRNDNKLLQYNFFKLPHHGSHRNITKEILSKIACDKYFISTDGNNHYLPNKKTILKVLDGRIKPEGKTEFYFNYQEVIDKLQITEVETKKGKFELIGNNKDYGYCFSAI</sequence>
<dbReference type="AlphaFoldDB" id="A0A1X7KUB9"/>
<gene>
    <name evidence="2" type="ORF">SAMN03080602_03408</name>
</gene>
<dbReference type="EMBL" id="FXAO01000007">
    <property type="protein sequence ID" value="SMG45133.1"/>
    <property type="molecule type" value="Genomic_DNA"/>
</dbReference>
<dbReference type="GO" id="GO:0016787">
    <property type="term" value="F:hydrolase activity"/>
    <property type="evidence" value="ECO:0007669"/>
    <property type="project" value="UniProtKB-KW"/>
</dbReference>
<dbReference type="InterPro" id="IPR036866">
    <property type="entry name" value="RibonucZ/Hydroxyglut_hydro"/>
</dbReference>
<accession>A0A1X7KUB9</accession>
<reference evidence="3" key="1">
    <citation type="submission" date="2017-04" db="EMBL/GenBank/DDBJ databases">
        <authorList>
            <person name="Varghese N."/>
            <person name="Submissions S."/>
        </authorList>
    </citation>
    <scope>NUCLEOTIDE SEQUENCE [LARGE SCALE GENOMIC DNA]</scope>
    <source>
        <strain evidence="3">DSM 19835</strain>
    </source>
</reference>
<dbReference type="Gene3D" id="3.60.15.10">
    <property type="entry name" value="Ribonuclease Z/Hydroxyacylglutathione hydrolase-like"/>
    <property type="match status" value="1"/>
</dbReference>
<dbReference type="PANTHER" id="PTHR30619">
    <property type="entry name" value="DNA INTERNALIZATION/COMPETENCE PROTEIN COMEC/REC2"/>
    <property type="match status" value="1"/>
</dbReference>
<dbReference type="Pfam" id="PF00753">
    <property type="entry name" value="Lactamase_B"/>
    <property type="match status" value="1"/>
</dbReference>
<evidence type="ECO:0000313" key="2">
    <source>
        <dbReference type="EMBL" id="SMG45133.1"/>
    </source>
</evidence>
<dbReference type="InterPro" id="IPR001279">
    <property type="entry name" value="Metallo-B-lactamas"/>
</dbReference>
<dbReference type="InterPro" id="IPR052159">
    <property type="entry name" value="Competence_DNA_uptake"/>
</dbReference>
<evidence type="ECO:0000313" key="3">
    <source>
        <dbReference type="Proteomes" id="UP000193420"/>
    </source>
</evidence>
<evidence type="ECO:0000259" key="1">
    <source>
        <dbReference type="Pfam" id="PF00753"/>
    </source>
</evidence>
<proteinExistence type="predicted"/>
<dbReference type="SUPFAM" id="SSF56281">
    <property type="entry name" value="Metallo-hydrolase/oxidoreductase"/>
    <property type="match status" value="1"/>
</dbReference>
<keyword evidence="2" id="KW-0378">Hydrolase</keyword>
<feature type="domain" description="Metallo-beta-lactamase" evidence="1">
    <location>
        <begin position="9"/>
        <end position="81"/>
    </location>
</feature>
<protein>
    <submittedName>
        <fullName evidence="2">Metal-dependent hydrolase, beta-lactamase superfamily II</fullName>
    </submittedName>
</protein>
<organism evidence="2 3">
    <name type="scientific">Arenibacter troitsensis</name>
    <dbReference type="NCBI Taxonomy" id="188872"/>
    <lineage>
        <taxon>Bacteria</taxon>
        <taxon>Pseudomonadati</taxon>
        <taxon>Bacteroidota</taxon>
        <taxon>Flavobacteriia</taxon>
        <taxon>Flavobacteriales</taxon>
        <taxon>Flavobacteriaceae</taxon>
        <taxon>Arenibacter</taxon>
    </lineage>
</organism>
<keyword evidence="3" id="KW-1185">Reference proteome</keyword>